<dbReference type="EMBL" id="MN740319">
    <property type="protein sequence ID" value="QHT99940.1"/>
    <property type="molecule type" value="Genomic_DNA"/>
</dbReference>
<accession>A0A6C0J589</accession>
<name>A0A6C0J589_9ZZZZ</name>
<evidence type="ECO:0000313" key="2">
    <source>
        <dbReference type="EMBL" id="QHT99940.1"/>
    </source>
</evidence>
<dbReference type="AlphaFoldDB" id="A0A6C0J589"/>
<keyword evidence="1" id="KW-0812">Transmembrane</keyword>
<sequence length="72" mass="8088">MVNIVDALRRGAPFFSFIIGLGIASLLFHRRFTIINTLAIPLTDTTTKVSKFDGKCYRFRVEDASCQFVSSL</sequence>
<keyword evidence="1" id="KW-1133">Transmembrane helix</keyword>
<keyword evidence="1" id="KW-0472">Membrane</keyword>
<reference evidence="2" key="1">
    <citation type="journal article" date="2020" name="Nature">
        <title>Giant virus diversity and host interactions through global metagenomics.</title>
        <authorList>
            <person name="Schulz F."/>
            <person name="Roux S."/>
            <person name="Paez-Espino D."/>
            <person name="Jungbluth S."/>
            <person name="Walsh D.A."/>
            <person name="Denef V.J."/>
            <person name="McMahon K.D."/>
            <person name="Konstantinidis K.T."/>
            <person name="Eloe-Fadrosh E.A."/>
            <person name="Kyrpides N.C."/>
            <person name="Woyke T."/>
        </authorList>
    </citation>
    <scope>NUCLEOTIDE SEQUENCE</scope>
    <source>
        <strain evidence="2">GVMAG-M-3300025778-1</strain>
    </source>
</reference>
<proteinExistence type="predicted"/>
<organism evidence="2">
    <name type="scientific">viral metagenome</name>
    <dbReference type="NCBI Taxonomy" id="1070528"/>
    <lineage>
        <taxon>unclassified sequences</taxon>
        <taxon>metagenomes</taxon>
        <taxon>organismal metagenomes</taxon>
    </lineage>
</organism>
<protein>
    <submittedName>
        <fullName evidence="2">Uncharacterized protein</fullName>
    </submittedName>
</protein>
<evidence type="ECO:0000256" key="1">
    <source>
        <dbReference type="SAM" id="Phobius"/>
    </source>
</evidence>
<feature type="transmembrane region" description="Helical" evidence="1">
    <location>
        <begin position="12"/>
        <end position="28"/>
    </location>
</feature>